<feature type="non-terminal residue" evidence="1">
    <location>
        <position position="50"/>
    </location>
</feature>
<sequence>TSPSFFLVAGVRSDPFTSYTICNANLHSHNFELFVSPTSSSSAMTIKSGW</sequence>
<reference evidence="2" key="1">
    <citation type="submission" date="2021-01" db="EMBL/GenBank/DDBJ databases">
        <title>Caligus Genome Assembly.</title>
        <authorList>
            <person name="Gallardo-Escarate C."/>
        </authorList>
    </citation>
    <scope>NUCLEOTIDE SEQUENCE [LARGE SCALE GENOMIC DNA]</scope>
</reference>
<dbReference type="AlphaFoldDB" id="A0A7T8H0I6"/>
<name>A0A7T8H0I6_CALRO</name>
<organism evidence="1 2">
    <name type="scientific">Caligus rogercresseyi</name>
    <name type="common">Sea louse</name>
    <dbReference type="NCBI Taxonomy" id="217165"/>
    <lineage>
        <taxon>Eukaryota</taxon>
        <taxon>Metazoa</taxon>
        <taxon>Ecdysozoa</taxon>
        <taxon>Arthropoda</taxon>
        <taxon>Crustacea</taxon>
        <taxon>Multicrustacea</taxon>
        <taxon>Hexanauplia</taxon>
        <taxon>Copepoda</taxon>
        <taxon>Siphonostomatoida</taxon>
        <taxon>Caligidae</taxon>
        <taxon>Caligus</taxon>
    </lineage>
</organism>
<feature type="non-terminal residue" evidence="1">
    <location>
        <position position="1"/>
    </location>
</feature>
<evidence type="ECO:0000313" key="2">
    <source>
        <dbReference type="Proteomes" id="UP000595437"/>
    </source>
</evidence>
<dbReference type="EMBL" id="CP045899">
    <property type="protein sequence ID" value="QQP41264.1"/>
    <property type="molecule type" value="Genomic_DNA"/>
</dbReference>
<proteinExistence type="predicted"/>
<protein>
    <submittedName>
        <fullName evidence="1">Uncharacterized protein</fullName>
    </submittedName>
</protein>
<accession>A0A7T8H0I6</accession>
<evidence type="ECO:0000313" key="1">
    <source>
        <dbReference type="EMBL" id="QQP41264.1"/>
    </source>
</evidence>
<gene>
    <name evidence="1" type="ORF">FKW44_015577</name>
</gene>
<dbReference type="Proteomes" id="UP000595437">
    <property type="component" value="Chromosome 10"/>
</dbReference>
<keyword evidence="2" id="KW-1185">Reference proteome</keyword>